<dbReference type="InterPro" id="IPR029068">
    <property type="entry name" value="Glyas_Bleomycin-R_OHBP_Dase"/>
</dbReference>
<reference evidence="3" key="1">
    <citation type="submission" date="2021-05" db="EMBL/GenBank/DDBJ databases">
        <title>Direct Submission.</title>
        <authorList>
            <person name="Li K."/>
            <person name="Gao J."/>
        </authorList>
    </citation>
    <scope>NUCLEOTIDE SEQUENCE [LARGE SCALE GENOMIC DNA]</scope>
    <source>
        <strain evidence="3">HDS12</strain>
    </source>
</reference>
<feature type="compositionally biased region" description="Gly residues" evidence="1">
    <location>
        <begin position="9"/>
        <end position="18"/>
    </location>
</feature>
<feature type="region of interest" description="Disordered" evidence="1">
    <location>
        <begin position="1"/>
        <end position="24"/>
    </location>
</feature>
<evidence type="ECO:0000313" key="2">
    <source>
        <dbReference type="EMBL" id="QUX30701.1"/>
    </source>
</evidence>
<dbReference type="Gene3D" id="3.10.180.10">
    <property type="entry name" value="2,3-Dihydroxybiphenyl 1,2-Dioxygenase, domain 1"/>
    <property type="match status" value="1"/>
</dbReference>
<dbReference type="SUPFAM" id="SSF54593">
    <property type="entry name" value="Glyoxalase/Bleomycin resistance protein/Dihydroxybiphenyl dioxygenase"/>
    <property type="match status" value="1"/>
</dbReference>
<gene>
    <name evidence="2" type="ORF">KGD83_09500</name>
</gene>
<sequence length="289" mass="31521">MAGTDTARGDGGTEGGAWRGRSEAAAVRANETTVPLLPCASAEETLEFYRALGFEVTYEQTRPYLYLAFRWSGFELHYGRASQGLDPALENSGGCMVMVDAVAPYHAALTRAMRRSYGRVPAKGLPRITRHRPGASRFTLVDPSGNSLIFIQRGEPERLEYGGSKDLDGLARVLDGARILRDLKTDDLAAFRRIRSGLKRHGDQAPPVERALALAMLVELAVALGEEEGVQEWRERLGAIPLTGDELSRVEGELRSASALRRWLGARTPEADGGRGPLSRRGTPPAPRR</sequence>
<proteinExistence type="predicted"/>
<dbReference type="RefSeq" id="WP_212643445.1">
    <property type="nucleotide sequence ID" value="NZ_CP074132.1"/>
</dbReference>
<organism evidence="2 3">
    <name type="scientific">Nocardiopsis akebiae</name>
    <dbReference type="NCBI Taxonomy" id="2831968"/>
    <lineage>
        <taxon>Bacteria</taxon>
        <taxon>Bacillati</taxon>
        <taxon>Actinomycetota</taxon>
        <taxon>Actinomycetes</taxon>
        <taxon>Streptosporangiales</taxon>
        <taxon>Nocardiopsidaceae</taxon>
        <taxon>Nocardiopsis</taxon>
    </lineage>
</organism>
<name>A0ABX8C8F8_9ACTN</name>
<keyword evidence="3" id="KW-1185">Reference proteome</keyword>
<dbReference type="Proteomes" id="UP000678016">
    <property type="component" value="Chromosome"/>
</dbReference>
<accession>A0ABX8C8F8</accession>
<evidence type="ECO:0000256" key="1">
    <source>
        <dbReference type="SAM" id="MobiDB-lite"/>
    </source>
</evidence>
<feature type="region of interest" description="Disordered" evidence="1">
    <location>
        <begin position="265"/>
        <end position="289"/>
    </location>
</feature>
<dbReference type="EMBL" id="CP074132">
    <property type="protein sequence ID" value="QUX30701.1"/>
    <property type="molecule type" value="Genomic_DNA"/>
</dbReference>
<protein>
    <submittedName>
        <fullName evidence="2">Glyoxalase</fullName>
    </submittedName>
</protein>
<evidence type="ECO:0000313" key="3">
    <source>
        <dbReference type="Proteomes" id="UP000678016"/>
    </source>
</evidence>